<organism evidence="2">
    <name type="scientific">Streptomyces sp. FR1</name>
    <dbReference type="NCBI Taxonomy" id="349971"/>
    <lineage>
        <taxon>Bacteria</taxon>
        <taxon>Bacillati</taxon>
        <taxon>Actinomycetota</taxon>
        <taxon>Actinomycetes</taxon>
        <taxon>Kitasatosporales</taxon>
        <taxon>Streptomycetaceae</taxon>
        <taxon>Streptomyces</taxon>
    </lineage>
</organism>
<name>I1VH09_9ACTN</name>
<evidence type="ECO:0000256" key="1">
    <source>
        <dbReference type="SAM" id="MobiDB-lite"/>
    </source>
</evidence>
<feature type="region of interest" description="Disordered" evidence="1">
    <location>
        <begin position="1"/>
        <end position="33"/>
    </location>
</feature>
<feature type="compositionally biased region" description="Low complexity" evidence="1">
    <location>
        <begin position="1"/>
        <end position="15"/>
    </location>
</feature>
<keyword evidence="2" id="KW-0614">Plasmid</keyword>
<sequence>MSPAAAVPSPAHPQATQKRDETPMSKPNRKRYKLTEVKAQFTEALGGETVEFELANGEVLEFPHPLFADDEWTTKVDDAETNREKAHAILGDEQYDKYVAAGHADAEIGLLFLAVQQDMRDQVKKRPTRS</sequence>
<evidence type="ECO:0008006" key="3">
    <source>
        <dbReference type="Google" id="ProtNLM"/>
    </source>
</evidence>
<protein>
    <recommendedName>
        <fullName evidence="3">Tail assembly chaperone</fullName>
    </recommendedName>
</protein>
<reference evidence="2" key="1">
    <citation type="journal article" date="2012" name="Plasmid">
        <title>Characterization of Streptomyces plasmid-phage pFP4 and its evolutionary implications.</title>
        <authorList>
            <person name="Chen Z."/>
            <person name="Zhong L."/>
            <person name="Shen M."/>
            <person name="Fang P."/>
            <person name="Qin Z."/>
        </authorList>
    </citation>
    <scope>NUCLEOTIDE SEQUENCE</scope>
    <source>
        <strain evidence="2">FR1</strain>
        <plasmid evidence="2">pFP4</plasmid>
    </source>
</reference>
<accession>I1VH09</accession>
<proteinExistence type="predicted"/>
<gene>
    <name evidence="2" type="ORF">pFP4.8c</name>
</gene>
<geneLocation type="plasmid" evidence="2">
    <name>pFP4</name>
</geneLocation>
<dbReference type="AlphaFoldDB" id="I1VH09"/>
<dbReference type="EMBL" id="JQ606827">
    <property type="protein sequence ID" value="AFI44007.1"/>
    <property type="molecule type" value="Genomic_DNA"/>
</dbReference>
<evidence type="ECO:0000313" key="2">
    <source>
        <dbReference type="EMBL" id="AFI44007.1"/>
    </source>
</evidence>